<dbReference type="AlphaFoldDB" id="A0A5M8NWD9"/>
<evidence type="ECO:0000313" key="1">
    <source>
        <dbReference type="EMBL" id="KAA6301162.1"/>
    </source>
</evidence>
<name>A0A5M8NWD9_9BACT</name>
<comment type="caution">
    <text evidence="1">The sequence shown here is derived from an EMBL/GenBank/DDBJ whole genome shotgun (WGS) entry which is preliminary data.</text>
</comment>
<sequence>MKRVTFVYLLMCLPVMVFGQTKKHWLSRK</sequence>
<organism evidence="1 2">
    <name type="scientific">Candidatus Ordinivivax streblomastigis</name>
    <dbReference type="NCBI Taxonomy" id="2540710"/>
    <lineage>
        <taxon>Bacteria</taxon>
        <taxon>Pseudomonadati</taxon>
        <taxon>Bacteroidota</taxon>
        <taxon>Bacteroidia</taxon>
        <taxon>Bacteroidales</taxon>
        <taxon>Candidatus Ordinivivax</taxon>
    </lineage>
</organism>
<proteinExistence type="predicted"/>
<evidence type="ECO:0000313" key="2">
    <source>
        <dbReference type="Proteomes" id="UP000324575"/>
    </source>
</evidence>
<accession>A0A5M8NWD9</accession>
<dbReference type="Proteomes" id="UP000324575">
    <property type="component" value="Unassembled WGS sequence"/>
</dbReference>
<reference evidence="1 2" key="1">
    <citation type="submission" date="2019-03" db="EMBL/GenBank/DDBJ databases">
        <title>Single cell metagenomics reveals metabolic interactions within the superorganism composed of flagellate Streblomastix strix and complex community of Bacteroidetes bacteria on its surface.</title>
        <authorList>
            <person name="Treitli S.C."/>
            <person name="Kolisko M."/>
            <person name="Husnik F."/>
            <person name="Keeling P."/>
            <person name="Hampl V."/>
        </authorList>
    </citation>
    <scope>NUCLEOTIDE SEQUENCE [LARGE SCALE GENOMIC DNA]</scope>
    <source>
        <strain evidence="1">St1</strain>
    </source>
</reference>
<dbReference type="EMBL" id="SNRX01000025">
    <property type="protein sequence ID" value="KAA6301162.1"/>
    <property type="molecule type" value="Genomic_DNA"/>
</dbReference>
<gene>
    <name evidence="1" type="ORF">EZS26_002683</name>
</gene>
<protein>
    <submittedName>
        <fullName evidence="1">Uncharacterized protein</fullName>
    </submittedName>
</protein>